<comment type="caution">
    <text evidence="2">The sequence shown here is derived from an EMBL/GenBank/DDBJ whole genome shotgun (WGS) entry which is preliminary data.</text>
</comment>
<evidence type="ECO:0000256" key="1">
    <source>
        <dbReference type="SAM" id="MobiDB-lite"/>
    </source>
</evidence>
<sequence length="378" mass="42306">MTGDESSAQNPLEPLRYCDIRFPLILPSRFLLHYAFVLLEPTTPSTIRIMMENTPAGVAPSYSPTRSSSSLPDANKLLSKDCESRKTEAPNSATFLPAYEEPSADQLAENDPEVTAAHLAPGEDTETSEQHFSYTNDINSNCIDDPTQTFDLNLIDLESDHLPSNQTSSDLLLPRLGQSKYLWSSWTTSDDYFPHLDLSSSEVIHPNPLLLASLRMSNPAAQNSATLVMQYFRSTPQMMLRRDNFPPFIHAHWSHEVIQETNLPISLANCMNIAQLFTFRTSETSEFLRRTILAEQDRVTNEGGMFVVLDQPCPRSYPDWAAARDFIENSPQHGMTFFGDLIEAHYGAGESINARKLDIWNAGIDNLGMLLNLSIAMV</sequence>
<feature type="compositionally biased region" description="Low complexity" evidence="1">
    <location>
        <begin position="60"/>
        <end position="72"/>
    </location>
</feature>
<accession>A0A8H4W983</accession>
<evidence type="ECO:0000313" key="3">
    <source>
        <dbReference type="Proteomes" id="UP000566819"/>
    </source>
</evidence>
<name>A0A8H4W983_9HELO</name>
<dbReference type="OrthoDB" id="2441642at2759"/>
<evidence type="ECO:0000313" key="2">
    <source>
        <dbReference type="EMBL" id="KAF4635519.1"/>
    </source>
</evidence>
<dbReference type="EMBL" id="JAAMPI010000115">
    <property type="protein sequence ID" value="KAF4635519.1"/>
    <property type="molecule type" value="Genomic_DNA"/>
</dbReference>
<reference evidence="2 3" key="1">
    <citation type="submission" date="2020-03" db="EMBL/GenBank/DDBJ databases">
        <title>Draft Genome Sequence of Cudoniella acicularis.</title>
        <authorList>
            <person name="Buettner E."/>
            <person name="Kellner H."/>
        </authorList>
    </citation>
    <scope>NUCLEOTIDE SEQUENCE [LARGE SCALE GENOMIC DNA]</scope>
    <source>
        <strain evidence="2 3">DSM 108380</strain>
    </source>
</reference>
<gene>
    <name evidence="2" type="ORF">G7Y89_g2575</name>
</gene>
<keyword evidence="3" id="KW-1185">Reference proteome</keyword>
<dbReference type="AlphaFoldDB" id="A0A8H4W983"/>
<organism evidence="2 3">
    <name type="scientific">Cudoniella acicularis</name>
    <dbReference type="NCBI Taxonomy" id="354080"/>
    <lineage>
        <taxon>Eukaryota</taxon>
        <taxon>Fungi</taxon>
        <taxon>Dikarya</taxon>
        <taxon>Ascomycota</taxon>
        <taxon>Pezizomycotina</taxon>
        <taxon>Leotiomycetes</taxon>
        <taxon>Helotiales</taxon>
        <taxon>Tricladiaceae</taxon>
        <taxon>Cudoniella</taxon>
    </lineage>
</organism>
<protein>
    <submittedName>
        <fullName evidence="2">Uncharacterized protein</fullName>
    </submittedName>
</protein>
<proteinExistence type="predicted"/>
<dbReference type="Proteomes" id="UP000566819">
    <property type="component" value="Unassembled WGS sequence"/>
</dbReference>
<feature type="region of interest" description="Disordered" evidence="1">
    <location>
        <begin position="56"/>
        <end position="75"/>
    </location>
</feature>